<dbReference type="OrthoDB" id="430918at2759"/>
<evidence type="ECO:0000256" key="1">
    <source>
        <dbReference type="SAM" id="MobiDB-lite"/>
    </source>
</evidence>
<feature type="region of interest" description="Disordered" evidence="1">
    <location>
        <begin position="23"/>
        <end position="123"/>
    </location>
</feature>
<dbReference type="EMBL" id="CAJNIZ010001455">
    <property type="protein sequence ID" value="CAE7191250.1"/>
    <property type="molecule type" value="Genomic_DNA"/>
</dbReference>
<dbReference type="Proteomes" id="UP000649617">
    <property type="component" value="Unassembled WGS sequence"/>
</dbReference>
<feature type="compositionally biased region" description="Basic and acidic residues" evidence="1">
    <location>
        <begin position="56"/>
        <end position="68"/>
    </location>
</feature>
<comment type="caution">
    <text evidence="2">The sequence shown here is derived from an EMBL/GenBank/DDBJ whole genome shotgun (WGS) entry which is preliminary data.</text>
</comment>
<feature type="compositionally biased region" description="Acidic residues" evidence="1">
    <location>
        <begin position="205"/>
        <end position="221"/>
    </location>
</feature>
<keyword evidence="3" id="KW-1185">Reference proteome</keyword>
<sequence>MGKKALSLAQKAQYEEVMKALKDNGVLQTAVRSNKRKQSDTEPAEPLAPKTRVREKKPDKDSEKDSKPDPAPATKGTKRGNPEEPKPKAAKAKAQPPKSTSEKKGAKKAAPKDDDDDDDTKSFFDEEMQVHVSWRNYDEVVKVICEHCPKETPASVKAALTEALGPCPPDVKLPAEAVPAASEEHPGPILEDETLGERDDGNHECEEEEELEEDEEVESQDENEKTTTAGNKKARQDAKDKQVGQEKDVTKVKEGAKEKRTRAESPNREEVAKKKKAPKEKEVAKEKKAPKEKEVAKEKKAPKEKEVAKEKAPDAVVKSITWKDLEDTQVDTQESPHKILDATPETPKDKKADKQAYLGRPPSVVACEKPNWEEESDLCSGFLDMLSTSPSEIIMNAGKPSEIQTLLSQLIKDNRDMKQQLRVLLCGEPTKPRSPTVDEFQKQFEQDMEDAMEASRASAGLSASSKAGSRASSSNGDENEKDTEPLPEHEPSNPGGPKEVDEEGPTSTTHRKEWMALSRRMESLDAAKFPEVAMMWGASRAEKRKLFQQWLSNDKNIQATETALVISKEKESETTRKKEFLTIAEMVAKGFSQNPDYTQRKIETVVRRGGEPDPDVPDDAESVRYWVHTGAHLHEKDKEIQKGSMRVRVKGTSDIAGALLGSDGPKRLGSGTLAAPGADHALSLVATLSSGKGANAKGKAAAKKKPTSQAPKTPREVEDDIRKELKKEINACNIIYDLPKNLEIKDTLENRKGKLEEALDVLNGMAEEDLADYATVEEAKIVRVQARAIVAEIRKKQQQSA</sequence>
<feature type="compositionally biased region" description="Basic and acidic residues" evidence="1">
    <location>
        <begin position="482"/>
        <end position="491"/>
    </location>
</feature>
<name>A0A812IY53_SYMPI</name>
<proteinExistence type="predicted"/>
<feature type="region of interest" description="Disordered" evidence="1">
    <location>
        <begin position="425"/>
        <end position="516"/>
    </location>
</feature>
<gene>
    <name evidence="2" type="ORF">SPIL2461_LOCUS1491</name>
</gene>
<dbReference type="AlphaFoldDB" id="A0A812IY53"/>
<feature type="compositionally biased region" description="Basic and acidic residues" evidence="1">
    <location>
        <begin position="195"/>
        <end position="204"/>
    </location>
</feature>
<evidence type="ECO:0000313" key="2">
    <source>
        <dbReference type="EMBL" id="CAE7191250.1"/>
    </source>
</evidence>
<organism evidence="2 3">
    <name type="scientific">Symbiodinium pilosum</name>
    <name type="common">Dinoflagellate</name>
    <dbReference type="NCBI Taxonomy" id="2952"/>
    <lineage>
        <taxon>Eukaryota</taxon>
        <taxon>Sar</taxon>
        <taxon>Alveolata</taxon>
        <taxon>Dinophyceae</taxon>
        <taxon>Suessiales</taxon>
        <taxon>Symbiodiniaceae</taxon>
        <taxon>Symbiodinium</taxon>
    </lineage>
</organism>
<feature type="compositionally biased region" description="Basic and acidic residues" evidence="1">
    <location>
        <begin position="334"/>
        <end position="354"/>
    </location>
</feature>
<evidence type="ECO:0000313" key="3">
    <source>
        <dbReference type="Proteomes" id="UP000649617"/>
    </source>
</evidence>
<feature type="compositionally biased region" description="Low complexity" evidence="1">
    <location>
        <begin position="454"/>
        <end position="474"/>
    </location>
</feature>
<feature type="region of interest" description="Disordered" evidence="1">
    <location>
        <begin position="164"/>
        <end position="357"/>
    </location>
</feature>
<protein>
    <submittedName>
        <fullName evidence="2">Uncharacterized protein</fullName>
    </submittedName>
</protein>
<feature type="compositionally biased region" description="Basic and acidic residues" evidence="1">
    <location>
        <begin position="279"/>
        <end position="313"/>
    </location>
</feature>
<accession>A0A812IY53</accession>
<feature type="region of interest" description="Disordered" evidence="1">
    <location>
        <begin position="693"/>
        <end position="717"/>
    </location>
</feature>
<reference evidence="2" key="1">
    <citation type="submission" date="2021-02" db="EMBL/GenBank/DDBJ databases">
        <authorList>
            <person name="Dougan E. K."/>
            <person name="Rhodes N."/>
            <person name="Thang M."/>
            <person name="Chan C."/>
        </authorList>
    </citation>
    <scope>NUCLEOTIDE SEQUENCE</scope>
</reference>
<feature type="compositionally biased region" description="Basic and acidic residues" evidence="1">
    <location>
        <begin position="234"/>
        <end position="272"/>
    </location>
</feature>